<organism evidence="3 4">
    <name type="scientific">Cupriavidus necator</name>
    <name type="common">Alcaligenes eutrophus</name>
    <name type="synonym">Ralstonia eutropha</name>
    <dbReference type="NCBI Taxonomy" id="106590"/>
    <lineage>
        <taxon>Bacteria</taxon>
        <taxon>Pseudomonadati</taxon>
        <taxon>Pseudomonadota</taxon>
        <taxon>Betaproteobacteria</taxon>
        <taxon>Burkholderiales</taxon>
        <taxon>Burkholderiaceae</taxon>
        <taxon>Cupriavidus</taxon>
    </lineage>
</organism>
<dbReference type="AlphaFoldDB" id="A0A1U9UHY9"/>
<dbReference type="Gene3D" id="3.30.420.10">
    <property type="entry name" value="Ribonuclease H-like superfamily/Ribonuclease H"/>
    <property type="match status" value="1"/>
</dbReference>
<feature type="domain" description="Integrase catalytic" evidence="2">
    <location>
        <begin position="248"/>
        <end position="461"/>
    </location>
</feature>
<accession>A0A1U9UHY9</accession>
<dbReference type="OrthoDB" id="5439087at2"/>
<dbReference type="GO" id="GO:0003676">
    <property type="term" value="F:nucleic acid binding"/>
    <property type="evidence" value="ECO:0007669"/>
    <property type="project" value="InterPro"/>
</dbReference>
<dbReference type="EMBL" id="CP017757">
    <property type="protein sequence ID" value="AQV92293.1"/>
    <property type="molecule type" value="Genomic_DNA"/>
</dbReference>
<dbReference type="InterPro" id="IPR001584">
    <property type="entry name" value="Integrase_cat-core"/>
</dbReference>
<feature type="compositionally biased region" description="Basic and acidic residues" evidence="1">
    <location>
        <begin position="602"/>
        <end position="619"/>
    </location>
</feature>
<dbReference type="InterPro" id="IPR036397">
    <property type="entry name" value="RNaseH_sf"/>
</dbReference>
<dbReference type="Pfam" id="PF09299">
    <property type="entry name" value="Mu-transpos_C"/>
    <property type="match status" value="1"/>
</dbReference>
<protein>
    <submittedName>
        <fullName evidence="3">Integrase</fullName>
    </submittedName>
</protein>
<dbReference type="KEGG" id="cuh:BJN34_00100"/>
<evidence type="ECO:0000259" key="2">
    <source>
        <dbReference type="PROSITE" id="PS50994"/>
    </source>
</evidence>
<name>A0A1U9UHY9_CUPNE</name>
<evidence type="ECO:0000256" key="1">
    <source>
        <dbReference type="SAM" id="MobiDB-lite"/>
    </source>
</evidence>
<dbReference type="InterPro" id="IPR015378">
    <property type="entry name" value="Transposase-like_Mu_C"/>
</dbReference>
<dbReference type="GO" id="GO:0015074">
    <property type="term" value="P:DNA integration"/>
    <property type="evidence" value="ECO:0007669"/>
    <property type="project" value="InterPro"/>
</dbReference>
<dbReference type="InterPro" id="IPR012337">
    <property type="entry name" value="RNaseH-like_sf"/>
</dbReference>
<proteinExistence type="predicted"/>
<evidence type="ECO:0000313" key="4">
    <source>
        <dbReference type="Proteomes" id="UP000189627"/>
    </source>
</evidence>
<dbReference type="PROSITE" id="PS50994">
    <property type="entry name" value="INTEGRASE"/>
    <property type="match status" value="1"/>
</dbReference>
<sequence>MNRSLLLHDRLAPPRNHDAYLEVLDPHPHAGCIKVFDAEKRADRYIEIASILADIHAGKLTVLRAGKPRFSHAAQPDDQELHERSRFVRTVMRRIREMQKRQGVSFLEAYRRVADEYRQEATPESPPFPPQSTMYRYRKCEMAGLPALRGNKNKGNRSPRYPQEVINIICMIADQHYLVPHSRWSLKMVIEEVNRQVRGTFLPLTCRPISKKYVKNTILRYESADPEHDRMLPTDAVAGKSIAKKRIRAEAPFERVEQDALHLPFVVQTPSGVSSQVYLVHAIDCCTSYPLGWRLVVGAPTDTDSLACVEMYMAPLKKKRFEELGIDHAMNVCGTPGQLIFDNGAEAKGARIQNLERLGVDVKHCRARAGQEKPFIERLNRSLKEALEGLAGCTRVDGKDGQRDPIALGDKLPTLEELERWIVRWYYEKWIHKPLERLQWDAVLTDSLKGETPVERWQHFEASCFAISLPPSRAEWLAALYESTERSVSRKTGVTVDGLHYKNDEIEALIKKYGEKRQLRVLFNPDDFRHVYVHEGDDFPLVTLPNEHLRPETPAWSFNEAKERLKNQKSSAKRAPQAEKFDQDMHEQVVADSLAPKRKKPSKYERNRETARRDRETRAVTRASRQPGPLPPPPVCRPKKVSEEASAAAQPVGSIFDDADLLPVLNRANGDELI</sequence>
<evidence type="ECO:0000313" key="3">
    <source>
        <dbReference type="EMBL" id="AQV92293.1"/>
    </source>
</evidence>
<dbReference type="RefSeq" id="WP_078194651.1">
    <property type="nucleotide sequence ID" value="NZ_CP017757.2"/>
</dbReference>
<feature type="compositionally biased region" description="Basic and acidic residues" evidence="1">
    <location>
        <begin position="576"/>
        <end position="589"/>
    </location>
</feature>
<dbReference type="Proteomes" id="UP000189627">
    <property type="component" value="Chromosome 1"/>
</dbReference>
<feature type="region of interest" description="Disordered" evidence="1">
    <location>
        <begin position="564"/>
        <end position="655"/>
    </location>
</feature>
<reference evidence="4" key="1">
    <citation type="submission" date="2017-02" db="EMBL/GenBank/DDBJ databases">
        <title>Complete genome sequence of Cupriavidus necator strain NH9, a 3-chlorobenzoate degrader.</title>
        <authorList>
            <person name="Moriuchi R."/>
            <person name="Dohra H."/>
            <person name="Ogawa N."/>
        </authorList>
    </citation>
    <scope>NUCLEOTIDE SEQUENCE [LARGE SCALE GENOMIC DNA]</scope>
    <source>
        <strain evidence="4">NH9</strain>
    </source>
</reference>
<dbReference type="SUPFAM" id="SSF53098">
    <property type="entry name" value="Ribonuclease H-like"/>
    <property type="match status" value="1"/>
</dbReference>
<gene>
    <name evidence="3" type="ORF">BJN34_00100</name>
</gene>